<evidence type="ECO:0000313" key="2">
    <source>
        <dbReference type="EMBL" id="KTG08548.1"/>
    </source>
</evidence>
<organism evidence="2 3">
    <name type="scientific">Haloprofundus marisrubri</name>
    <dbReference type="NCBI Taxonomy" id="1514971"/>
    <lineage>
        <taxon>Archaea</taxon>
        <taxon>Methanobacteriati</taxon>
        <taxon>Methanobacteriota</taxon>
        <taxon>Stenosarchaea group</taxon>
        <taxon>Halobacteria</taxon>
        <taxon>Halobacteriales</taxon>
        <taxon>Haloferacaceae</taxon>
        <taxon>Haloprofundus</taxon>
    </lineage>
</organism>
<dbReference type="EMBL" id="LOPU01000030">
    <property type="protein sequence ID" value="KTG08548.1"/>
    <property type="molecule type" value="Genomic_DNA"/>
</dbReference>
<comment type="caution">
    <text evidence="2">The sequence shown here is derived from an EMBL/GenBank/DDBJ whole genome shotgun (WGS) entry which is preliminary data.</text>
</comment>
<feature type="transmembrane region" description="Helical" evidence="1">
    <location>
        <begin position="67"/>
        <end position="87"/>
    </location>
</feature>
<feature type="transmembrane region" description="Helical" evidence="1">
    <location>
        <begin position="99"/>
        <end position="116"/>
    </location>
</feature>
<name>A0A0W1R5G7_9EURY</name>
<feature type="transmembrane region" description="Helical" evidence="1">
    <location>
        <begin position="128"/>
        <end position="151"/>
    </location>
</feature>
<dbReference type="AlphaFoldDB" id="A0A0W1R5G7"/>
<protein>
    <submittedName>
        <fullName evidence="2">Uncharacterized protein</fullName>
    </submittedName>
</protein>
<sequence length="214" mass="22777">MDRSGLSDVVENERTNAAIGWFFVAVFVAAGVGELLTGELVQAGFVLATAGLAVVPAVAYRNPRAMLPWEVLALAVLPVLGQAFVGGQTIDGVTLSGRVVRYFAVAAVALVVAVELDVFTPVRMNYSFAVLFVAVTTMAAAGVWAVVQWLSDLYLGTEFLLGRPDEIAHTALMWDFVAATLAGVGAGLLFEFYFRRRAHARERLPAAVSGGESR</sequence>
<keyword evidence="1" id="KW-0472">Membrane</keyword>
<dbReference type="Proteomes" id="UP000054387">
    <property type="component" value="Unassembled WGS sequence"/>
</dbReference>
<dbReference type="RefSeq" id="WP_058582832.1">
    <property type="nucleotide sequence ID" value="NZ_LOPU01000030.1"/>
</dbReference>
<gene>
    <name evidence="2" type="ORF">AUR64_17890</name>
</gene>
<feature type="transmembrane region" description="Helical" evidence="1">
    <location>
        <begin position="18"/>
        <end position="36"/>
    </location>
</feature>
<evidence type="ECO:0000256" key="1">
    <source>
        <dbReference type="SAM" id="Phobius"/>
    </source>
</evidence>
<dbReference type="OrthoDB" id="342532at2157"/>
<keyword evidence="3" id="KW-1185">Reference proteome</keyword>
<proteinExistence type="predicted"/>
<evidence type="ECO:0000313" key="3">
    <source>
        <dbReference type="Proteomes" id="UP000054387"/>
    </source>
</evidence>
<dbReference type="STRING" id="1514971.AUR64_17890"/>
<keyword evidence="1" id="KW-0812">Transmembrane</keyword>
<feature type="transmembrane region" description="Helical" evidence="1">
    <location>
        <begin position="171"/>
        <end position="194"/>
    </location>
</feature>
<keyword evidence="1" id="KW-1133">Transmembrane helix</keyword>
<reference evidence="2 3" key="1">
    <citation type="submission" date="2015-12" db="EMBL/GenBank/DDBJ databases">
        <title>Haloprofundus marisrubri gen. nov., sp. nov., an extremely halophilic archaeon isolated from the Discovery deep brine-seawater interface in the Red Sea.</title>
        <authorList>
            <person name="Zhang G."/>
            <person name="Stingl U."/>
            <person name="Rashid M."/>
        </authorList>
    </citation>
    <scope>NUCLEOTIDE SEQUENCE [LARGE SCALE GENOMIC DNA]</scope>
    <source>
        <strain evidence="2 3">SB9</strain>
    </source>
</reference>
<accession>A0A0W1R5G7</accession>
<feature type="transmembrane region" description="Helical" evidence="1">
    <location>
        <begin position="42"/>
        <end position="60"/>
    </location>
</feature>